<dbReference type="AlphaFoldDB" id="A0A5B7IAT3"/>
<dbReference type="Proteomes" id="UP000324222">
    <property type="component" value="Unassembled WGS sequence"/>
</dbReference>
<name>A0A5B7IAT3_PORTR</name>
<gene>
    <name evidence="1" type="ORF">E2C01_073929</name>
</gene>
<evidence type="ECO:0000313" key="1">
    <source>
        <dbReference type="EMBL" id="MPC79403.1"/>
    </source>
</evidence>
<keyword evidence="2" id="KW-1185">Reference proteome</keyword>
<organism evidence="1 2">
    <name type="scientific">Portunus trituberculatus</name>
    <name type="common">Swimming crab</name>
    <name type="synonym">Neptunus trituberculatus</name>
    <dbReference type="NCBI Taxonomy" id="210409"/>
    <lineage>
        <taxon>Eukaryota</taxon>
        <taxon>Metazoa</taxon>
        <taxon>Ecdysozoa</taxon>
        <taxon>Arthropoda</taxon>
        <taxon>Crustacea</taxon>
        <taxon>Multicrustacea</taxon>
        <taxon>Malacostraca</taxon>
        <taxon>Eumalacostraca</taxon>
        <taxon>Eucarida</taxon>
        <taxon>Decapoda</taxon>
        <taxon>Pleocyemata</taxon>
        <taxon>Brachyura</taxon>
        <taxon>Eubrachyura</taxon>
        <taxon>Portunoidea</taxon>
        <taxon>Portunidae</taxon>
        <taxon>Portuninae</taxon>
        <taxon>Portunus</taxon>
    </lineage>
</organism>
<proteinExistence type="predicted"/>
<comment type="caution">
    <text evidence="1">The sequence shown here is derived from an EMBL/GenBank/DDBJ whole genome shotgun (WGS) entry which is preliminary data.</text>
</comment>
<sequence>MGEATRKAALDQPLAIQAVQKDWGPIVRYKPAVSLNSR</sequence>
<accession>A0A5B7IAT3</accession>
<protein>
    <submittedName>
        <fullName evidence="1">Uncharacterized protein</fullName>
    </submittedName>
</protein>
<dbReference type="EMBL" id="VSRR010051051">
    <property type="protein sequence ID" value="MPC79403.1"/>
    <property type="molecule type" value="Genomic_DNA"/>
</dbReference>
<evidence type="ECO:0000313" key="2">
    <source>
        <dbReference type="Proteomes" id="UP000324222"/>
    </source>
</evidence>
<reference evidence="1 2" key="1">
    <citation type="submission" date="2019-05" db="EMBL/GenBank/DDBJ databases">
        <title>Another draft genome of Portunus trituberculatus and its Hox gene families provides insights of decapod evolution.</title>
        <authorList>
            <person name="Jeong J.-H."/>
            <person name="Song I."/>
            <person name="Kim S."/>
            <person name="Choi T."/>
            <person name="Kim D."/>
            <person name="Ryu S."/>
            <person name="Kim W."/>
        </authorList>
    </citation>
    <scope>NUCLEOTIDE SEQUENCE [LARGE SCALE GENOMIC DNA]</scope>
    <source>
        <tissue evidence="1">Muscle</tissue>
    </source>
</reference>